<keyword evidence="3" id="KW-1133">Transmembrane helix</keyword>
<keyword evidence="3" id="KW-0472">Membrane</keyword>
<evidence type="ECO:0000256" key="3">
    <source>
        <dbReference type="SAM" id="Phobius"/>
    </source>
</evidence>
<keyword evidence="1" id="KW-0175">Coiled coil</keyword>
<feature type="coiled-coil region" evidence="1">
    <location>
        <begin position="434"/>
        <end position="461"/>
    </location>
</feature>
<feature type="transmembrane region" description="Helical" evidence="3">
    <location>
        <begin position="28"/>
        <end position="51"/>
    </location>
</feature>
<sequence>MKNTWALSKILLFFRRRGSCSLRKGDRGAVSIFLIFVTMVVFSIMAVLIDYARIAAFEWRTEASAQTSIRSIMSAYEPSLQERYGLFAYGQTDPALIAEEVLSDHAPKGAEGFTWVTMEVDQHSSSITRPLGRLEQFDQQIMEDMKYKAPVQVAFELIGKMKPVSGAMQEAAQTTELLNKVRKDFDKRNKELDHALRFQKQARDEAVSSDIGHRIADDIRFLYSDDPVGSISFASDIATQYADYARMVREDAELEEEEKIHGSSIKQYENGARNMSDSIRRSASRAQGRHATQIDRSIQALQQARILNQQMKTTIQQVRASQQGEGYNQVNQSSVGDAGQSDVSEKLKTVNESVDSLVLPDSFFEEYETELQKQKTSYALLDSEAGSFQSVVGSALGGGGSASGLRGAVTSMWRLWEQYNRDYVKNPNNIITDREAEISKLKASNNERRRLEKEANESLNQVTSLLSTLTNMDQSLQAHRAAYQDIQAKAEAIRAYNQKPMSEGDYSGRIKQDPSDAAEQSMEGMDDLYSGLGEFMVGARERLYRNEYAFNYFTSYDPTKLKGLFTSKNPTEELIQSLSIHNQELEYVMYGYHDPMKNIAAAYGEIFAMRLAIRTMEGFVQCAGGAHPLIILACAVAKGFSMALSDMIQLVTANAVPLSMYTPNIRLSYSDFLRLFMMMHGDKEDMLIRMLALIHYNTGIDPIKQRTYGEIHLEARMKLWFLPGMMKMLGQAGALEGEVKDGYYETSRVSAYSY</sequence>
<dbReference type="AlphaFoldDB" id="A0A1X7K4Y1"/>
<dbReference type="Proteomes" id="UP000193834">
    <property type="component" value="Unassembled WGS sequence"/>
</dbReference>
<organism evidence="4 5">
    <name type="scientific">Paenibacillus aquistagni</name>
    <dbReference type="NCBI Taxonomy" id="1852522"/>
    <lineage>
        <taxon>Bacteria</taxon>
        <taxon>Bacillati</taxon>
        <taxon>Bacillota</taxon>
        <taxon>Bacilli</taxon>
        <taxon>Bacillales</taxon>
        <taxon>Paenibacillaceae</taxon>
        <taxon>Paenibacillus</taxon>
    </lineage>
</organism>
<dbReference type="EMBL" id="FXAZ01000002">
    <property type="protein sequence ID" value="SMG35391.1"/>
    <property type="molecule type" value="Genomic_DNA"/>
</dbReference>
<protein>
    <submittedName>
        <fullName evidence="4">Uncharacterized protein</fullName>
    </submittedName>
</protein>
<feature type="region of interest" description="Disordered" evidence="2">
    <location>
        <begin position="324"/>
        <end position="344"/>
    </location>
</feature>
<name>A0A1X7K4Y1_9BACL</name>
<evidence type="ECO:0000313" key="5">
    <source>
        <dbReference type="Proteomes" id="UP000193834"/>
    </source>
</evidence>
<evidence type="ECO:0000313" key="4">
    <source>
        <dbReference type="EMBL" id="SMG35391.1"/>
    </source>
</evidence>
<reference evidence="4 5" key="1">
    <citation type="submission" date="2017-04" db="EMBL/GenBank/DDBJ databases">
        <authorList>
            <person name="Afonso C.L."/>
            <person name="Miller P.J."/>
            <person name="Scott M.A."/>
            <person name="Spackman E."/>
            <person name="Goraichik I."/>
            <person name="Dimitrov K.M."/>
            <person name="Suarez D.L."/>
            <person name="Swayne D.E."/>
        </authorList>
    </citation>
    <scope>NUCLEOTIDE SEQUENCE [LARGE SCALE GENOMIC DNA]</scope>
    <source>
        <strain evidence="4 5">11</strain>
    </source>
</reference>
<evidence type="ECO:0000256" key="2">
    <source>
        <dbReference type="SAM" id="MobiDB-lite"/>
    </source>
</evidence>
<feature type="region of interest" description="Disordered" evidence="2">
    <location>
        <begin position="268"/>
        <end position="294"/>
    </location>
</feature>
<feature type="region of interest" description="Disordered" evidence="2">
    <location>
        <begin position="501"/>
        <end position="521"/>
    </location>
</feature>
<keyword evidence="3" id="KW-0812">Transmembrane</keyword>
<accession>A0A1X7K4Y1</accession>
<dbReference type="RefSeq" id="WP_085494249.1">
    <property type="nucleotide sequence ID" value="NZ_FXAZ01000002.1"/>
</dbReference>
<dbReference type="STRING" id="1852522.SAMN06295960_2028"/>
<keyword evidence="5" id="KW-1185">Reference proteome</keyword>
<proteinExistence type="predicted"/>
<gene>
    <name evidence="4" type="ORF">SAMN06295960_2028</name>
</gene>
<dbReference type="OrthoDB" id="2385264at2"/>
<evidence type="ECO:0000256" key="1">
    <source>
        <dbReference type="SAM" id="Coils"/>
    </source>
</evidence>
<feature type="compositionally biased region" description="Polar residues" evidence="2">
    <location>
        <begin position="324"/>
        <end position="335"/>
    </location>
</feature>